<organism evidence="8 10">
    <name type="scientific">Jeotgalicoccus coquinae</name>
    <dbReference type="NCBI Taxonomy" id="709509"/>
    <lineage>
        <taxon>Bacteria</taxon>
        <taxon>Bacillati</taxon>
        <taxon>Bacillota</taxon>
        <taxon>Bacilli</taxon>
        <taxon>Bacillales</taxon>
        <taxon>Staphylococcaceae</taxon>
        <taxon>Jeotgalicoccus</taxon>
    </lineage>
</organism>
<keyword evidence="3" id="KW-0274">FAD</keyword>
<evidence type="ECO:0000256" key="1">
    <source>
        <dbReference type="ARBA" id="ARBA00010790"/>
    </source>
</evidence>
<evidence type="ECO:0000313" key="8">
    <source>
        <dbReference type="EMBL" id="CAD2070663.1"/>
    </source>
</evidence>
<comment type="similarity">
    <text evidence="1">Belongs to the GMC oxidoreductase family.</text>
</comment>
<dbReference type="EMBL" id="JACHFF010000002">
    <property type="protein sequence ID" value="MBB6423787.1"/>
    <property type="molecule type" value="Genomic_DNA"/>
</dbReference>
<dbReference type="Proteomes" id="UP000545588">
    <property type="component" value="Unassembled WGS sequence"/>
</dbReference>
<dbReference type="InterPro" id="IPR007867">
    <property type="entry name" value="GMC_OxRtase_C"/>
</dbReference>
<dbReference type="Proteomes" id="UP000534001">
    <property type="component" value="Unassembled WGS sequence"/>
</dbReference>
<dbReference type="GO" id="GO:0033717">
    <property type="term" value="F:gluconate 2-dehydrogenase (acceptor) activity"/>
    <property type="evidence" value="ECO:0007669"/>
    <property type="project" value="UniProtKB-EC"/>
</dbReference>
<gene>
    <name evidence="9" type="ORF">HNR41_001759</name>
    <name evidence="8" type="ORF">JEOCOQ751_00020</name>
</gene>
<protein>
    <submittedName>
        <fullName evidence="9">Gluconate 2-dehydrogenase alpha chain</fullName>
        <ecNumber evidence="9">1.1.99.3</ecNumber>
    </submittedName>
    <submittedName>
        <fullName evidence="8">Gluconate 2-dehydrogenase flavoprotein</fullName>
    </submittedName>
</protein>
<dbReference type="InterPro" id="IPR036188">
    <property type="entry name" value="FAD/NAD-bd_sf"/>
</dbReference>
<evidence type="ECO:0000259" key="7">
    <source>
        <dbReference type="Pfam" id="PF05199"/>
    </source>
</evidence>
<proteinExistence type="inferred from homology"/>
<dbReference type="SUPFAM" id="SSF51905">
    <property type="entry name" value="FAD/NAD(P)-binding domain"/>
    <property type="match status" value="1"/>
</dbReference>
<dbReference type="Pfam" id="PF00732">
    <property type="entry name" value="GMC_oxred_N"/>
    <property type="match status" value="1"/>
</dbReference>
<evidence type="ECO:0000259" key="6">
    <source>
        <dbReference type="Pfam" id="PF00732"/>
    </source>
</evidence>
<dbReference type="EMBL" id="CAJEWA010000004">
    <property type="protein sequence ID" value="CAD2070663.1"/>
    <property type="molecule type" value="Genomic_DNA"/>
</dbReference>
<reference evidence="8 10" key="1">
    <citation type="submission" date="2020-07" db="EMBL/GenBank/DDBJ databases">
        <authorList>
            <person name="Criscuolo A."/>
        </authorList>
    </citation>
    <scope>NUCLEOTIDE SEQUENCE [LARGE SCALE GENOMIC DNA]</scope>
    <source>
        <strain evidence="8">CIP111751</strain>
    </source>
</reference>
<evidence type="ECO:0000256" key="3">
    <source>
        <dbReference type="ARBA" id="ARBA00022827"/>
    </source>
</evidence>
<reference evidence="9 11" key="2">
    <citation type="submission" date="2020-08" db="EMBL/GenBank/DDBJ databases">
        <title>Genomic Encyclopedia of Type Strains, Phase IV (KMG-IV): sequencing the most valuable type-strain genomes for metagenomic binning, comparative biology and taxonomic classification.</title>
        <authorList>
            <person name="Goeker M."/>
        </authorList>
    </citation>
    <scope>NUCLEOTIDE SEQUENCE [LARGE SCALE GENOMIC DNA]</scope>
    <source>
        <strain evidence="9 11">DSM 22419</strain>
    </source>
</reference>
<dbReference type="RefSeq" id="WP_184283718.1">
    <property type="nucleotide sequence ID" value="NZ_BMCO01000002.1"/>
</dbReference>
<evidence type="ECO:0000256" key="5">
    <source>
        <dbReference type="SAM" id="MobiDB-lite"/>
    </source>
</evidence>
<feature type="domain" description="Glucose-methanol-choline oxidoreductase N-terminal" evidence="6">
    <location>
        <begin position="217"/>
        <end position="333"/>
    </location>
</feature>
<evidence type="ECO:0000256" key="4">
    <source>
        <dbReference type="ARBA" id="ARBA00023002"/>
    </source>
</evidence>
<dbReference type="GO" id="GO:0050660">
    <property type="term" value="F:flavin adenine dinucleotide binding"/>
    <property type="evidence" value="ECO:0007669"/>
    <property type="project" value="InterPro"/>
</dbReference>
<dbReference type="AlphaFoldDB" id="A0A6V7R0V6"/>
<evidence type="ECO:0000313" key="11">
    <source>
        <dbReference type="Proteomes" id="UP000545588"/>
    </source>
</evidence>
<dbReference type="PANTHER" id="PTHR46056:SF12">
    <property type="entry name" value="LONG-CHAIN-ALCOHOL OXIDASE"/>
    <property type="match status" value="1"/>
</dbReference>
<dbReference type="Gene3D" id="3.50.50.60">
    <property type="entry name" value="FAD/NAD(P)-binding domain"/>
    <property type="match status" value="2"/>
</dbReference>
<feature type="domain" description="Glucose-methanol-choline oxidoreductase C-terminal" evidence="7">
    <location>
        <begin position="427"/>
        <end position="551"/>
    </location>
</feature>
<dbReference type="EC" id="1.1.99.3" evidence="9"/>
<dbReference type="PANTHER" id="PTHR46056">
    <property type="entry name" value="LONG-CHAIN-ALCOHOL OXIDASE"/>
    <property type="match status" value="1"/>
</dbReference>
<sequence>MPIELEKTDIVVVGLGWAGSIVAAELSKGGRNVIGLERGTEKKTEDYLTAHDEYRYAVGHEMMQDLSKETITYRNTDDEEALPMRRYGAFLIGTDVGGGGVHWNGDTWRYHPYDFEIKSMTEERYGTDKIPEDYLVQDWGITYEELAPYYLRYEKNSGVSGEQNPMGPKRDAPYPTPPLKETPVLSEYKEACERLGYQPFMIPASTISEQFVNPDGQTINACQYCGFCEKFGCEWGAKASPIVTTIPTAKETGNFELRTHSNVVEIIKEDDKVTGVLYIDTLTQEEFLQPADVVVVSSHTTNNTKLLLHSDLGTAYDPKTGEGAVGKNYCLHITPQVTGFFDKEFNTVTGAGALGICIDEFNVDNFDHTDLDFIHGGNIALKQTGKRPIEQNVVPPGVKNWGAEFKKESIKSFTQSLSSHAQMITLPHRNNYLSLDPTYNDDYGRPLLRLTYDLTDHDREVHDFIGRKIEEIMVEMGATETVRRELTEHFDIFPAHNDHIVGGTIIGSDPETSVVNNYLQMWDEDNVFVIGGSNFPHNGGYNPTGTVGAFAYRAAEGIEMYLEDNRQLAEAGEVAGAN</sequence>
<comment type="caution">
    <text evidence="8">The sequence shown here is derived from an EMBL/GenBank/DDBJ whole genome shotgun (WGS) entry which is preliminary data.</text>
</comment>
<name>A0A6V7R0V6_9STAP</name>
<keyword evidence="11" id="KW-1185">Reference proteome</keyword>
<evidence type="ECO:0000256" key="2">
    <source>
        <dbReference type="ARBA" id="ARBA00022630"/>
    </source>
</evidence>
<dbReference type="InterPro" id="IPR000172">
    <property type="entry name" value="GMC_OxRdtase_N"/>
</dbReference>
<evidence type="ECO:0000313" key="9">
    <source>
        <dbReference type="EMBL" id="MBB6423787.1"/>
    </source>
</evidence>
<dbReference type="SUPFAM" id="SSF54373">
    <property type="entry name" value="FAD-linked reductases, C-terminal domain"/>
    <property type="match status" value="1"/>
</dbReference>
<evidence type="ECO:0000313" key="10">
    <source>
        <dbReference type="Proteomes" id="UP000534001"/>
    </source>
</evidence>
<keyword evidence="2" id="KW-0285">Flavoprotein</keyword>
<keyword evidence="4 9" id="KW-0560">Oxidoreductase</keyword>
<dbReference type="Pfam" id="PF05199">
    <property type="entry name" value="GMC_oxred_C"/>
    <property type="match status" value="1"/>
</dbReference>
<feature type="region of interest" description="Disordered" evidence="5">
    <location>
        <begin position="159"/>
        <end position="178"/>
    </location>
</feature>
<accession>A0A6V7R0V6</accession>